<dbReference type="InterPro" id="IPR036291">
    <property type="entry name" value="NAD(P)-bd_dom_sf"/>
</dbReference>
<keyword evidence="6" id="KW-1185">Reference proteome</keyword>
<proteinExistence type="inferred from homology"/>
<dbReference type="InterPro" id="IPR057326">
    <property type="entry name" value="KR_dom"/>
</dbReference>
<evidence type="ECO:0000256" key="1">
    <source>
        <dbReference type="ARBA" id="ARBA00006484"/>
    </source>
</evidence>
<dbReference type="EMBL" id="JALKII010000002">
    <property type="protein sequence ID" value="MCK0536889.1"/>
    <property type="molecule type" value="Genomic_DNA"/>
</dbReference>
<dbReference type="SMART" id="SM00822">
    <property type="entry name" value="PKS_KR"/>
    <property type="match status" value="1"/>
</dbReference>
<dbReference type="PRINTS" id="PR00080">
    <property type="entry name" value="SDRFAMILY"/>
</dbReference>
<dbReference type="RefSeq" id="WP_246948735.1">
    <property type="nucleotide sequence ID" value="NZ_JALKII010000002.1"/>
</dbReference>
<feature type="domain" description="Ketoreductase" evidence="4">
    <location>
        <begin position="7"/>
        <end position="184"/>
    </location>
</feature>
<reference evidence="5" key="1">
    <citation type="submission" date="2022-04" db="EMBL/GenBank/DDBJ databases">
        <title>Alcanivorax sp. CY1518 draft genome sequence.</title>
        <authorList>
            <person name="Zhao G."/>
            <person name="An M."/>
        </authorList>
    </citation>
    <scope>NUCLEOTIDE SEQUENCE</scope>
    <source>
        <strain evidence="5">CY1518</strain>
    </source>
</reference>
<evidence type="ECO:0000313" key="6">
    <source>
        <dbReference type="Proteomes" id="UP001165524"/>
    </source>
</evidence>
<comment type="caution">
    <text evidence="5">The sequence shown here is derived from an EMBL/GenBank/DDBJ whole genome shotgun (WGS) entry which is preliminary data.</text>
</comment>
<accession>A0ABT0E507</accession>
<sequence length="269" mass="28975">MSYYQGKRILITGAGSGIGALLAEQLGRQGAEVIVTGRRRAPIESVARRVLAAGGQAHARLLDVSVLEEIDPFRRQLHADIGTIDILINNAGVVFGGPFDEVPLADHLNTLQVNTLGLMAMAHAFMGDLRAASQGHLVNIASASAYIGLPFGSTYAASKWAVLGFSESLRLELKERRINNVAVTTVCPGYISTGMFEGARTPLLSPMLTPERVVRSILRGIRQRRPLVVEPPMVRGIDLLKGALPGPVWDTLAKRSGIASSMKYWQGKQ</sequence>
<dbReference type="PROSITE" id="PS00061">
    <property type="entry name" value="ADH_SHORT"/>
    <property type="match status" value="1"/>
</dbReference>
<dbReference type="PANTHER" id="PTHR24322">
    <property type="entry name" value="PKSB"/>
    <property type="match status" value="1"/>
</dbReference>
<dbReference type="InterPro" id="IPR002347">
    <property type="entry name" value="SDR_fam"/>
</dbReference>
<gene>
    <name evidence="5" type="ORF">MU846_04135</name>
</gene>
<evidence type="ECO:0000313" key="5">
    <source>
        <dbReference type="EMBL" id="MCK0536889.1"/>
    </source>
</evidence>
<keyword evidence="2" id="KW-0560">Oxidoreductase</keyword>
<dbReference type="PRINTS" id="PR00081">
    <property type="entry name" value="GDHRDH"/>
</dbReference>
<evidence type="ECO:0000256" key="2">
    <source>
        <dbReference type="ARBA" id="ARBA00023002"/>
    </source>
</evidence>
<dbReference type="Pfam" id="PF00106">
    <property type="entry name" value="adh_short"/>
    <property type="match status" value="1"/>
</dbReference>
<name>A0ABT0E507_9GAMM</name>
<dbReference type="PANTHER" id="PTHR24322:SF736">
    <property type="entry name" value="RETINOL DEHYDROGENASE 10"/>
    <property type="match status" value="1"/>
</dbReference>
<organism evidence="5 6">
    <name type="scientific">Alcanivorax quisquiliarum</name>
    <dbReference type="NCBI Taxonomy" id="2933565"/>
    <lineage>
        <taxon>Bacteria</taxon>
        <taxon>Pseudomonadati</taxon>
        <taxon>Pseudomonadota</taxon>
        <taxon>Gammaproteobacteria</taxon>
        <taxon>Oceanospirillales</taxon>
        <taxon>Alcanivoracaceae</taxon>
        <taxon>Alcanivorax</taxon>
    </lineage>
</organism>
<dbReference type="Gene3D" id="3.40.50.720">
    <property type="entry name" value="NAD(P)-binding Rossmann-like Domain"/>
    <property type="match status" value="1"/>
</dbReference>
<evidence type="ECO:0000259" key="4">
    <source>
        <dbReference type="SMART" id="SM00822"/>
    </source>
</evidence>
<evidence type="ECO:0000256" key="3">
    <source>
        <dbReference type="RuleBase" id="RU000363"/>
    </source>
</evidence>
<dbReference type="SUPFAM" id="SSF51735">
    <property type="entry name" value="NAD(P)-binding Rossmann-fold domains"/>
    <property type="match status" value="1"/>
</dbReference>
<comment type="similarity">
    <text evidence="1 3">Belongs to the short-chain dehydrogenases/reductases (SDR) family.</text>
</comment>
<dbReference type="Proteomes" id="UP001165524">
    <property type="component" value="Unassembled WGS sequence"/>
</dbReference>
<dbReference type="InterPro" id="IPR020904">
    <property type="entry name" value="Sc_DH/Rdtase_CS"/>
</dbReference>
<protein>
    <submittedName>
        <fullName evidence="5">SDR family NAD(P)-dependent oxidoreductase</fullName>
    </submittedName>
</protein>